<dbReference type="Gene3D" id="3.40.250.10">
    <property type="entry name" value="Rhodanese-like domain"/>
    <property type="match status" value="1"/>
</dbReference>
<evidence type="ECO:0000256" key="1">
    <source>
        <dbReference type="ARBA" id="ARBA00011065"/>
    </source>
</evidence>
<dbReference type="GO" id="GO:0010971">
    <property type="term" value="P:positive regulation of G2/M transition of mitotic cell cycle"/>
    <property type="evidence" value="ECO:0007669"/>
    <property type="project" value="TreeGrafter"/>
</dbReference>
<organism evidence="13 14">
    <name type="scientific">Ascobolus immersus RN42</name>
    <dbReference type="NCBI Taxonomy" id="1160509"/>
    <lineage>
        <taxon>Eukaryota</taxon>
        <taxon>Fungi</taxon>
        <taxon>Dikarya</taxon>
        <taxon>Ascomycota</taxon>
        <taxon>Pezizomycotina</taxon>
        <taxon>Pezizomycetes</taxon>
        <taxon>Pezizales</taxon>
        <taxon>Ascobolaceae</taxon>
        <taxon>Ascobolus</taxon>
    </lineage>
</organism>
<evidence type="ECO:0000256" key="9">
    <source>
        <dbReference type="ARBA" id="ARBA00067190"/>
    </source>
</evidence>
<comment type="function">
    <text evidence="10">Tyrosine protein phosphatase which functions as a dosage-dependent inducer of mitotic progression.</text>
</comment>
<dbReference type="SUPFAM" id="SSF52821">
    <property type="entry name" value="Rhodanese/Cell cycle control phosphatase"/>
    <property type="match status" value="1"/>
</dbReference>
<feature type="compositionally biased region" description="Polar residues" evidence="11">
    <location>
        <begin position="36"/>
        <end position="46"/>
    </location>
</feature>
<keyword evidence="4 10" id="KW-0498">Mitosis</keyword>
<dbReference type="GO" id="GO:0005634">
    <property type="term" value="C:nucleus"/>
    <property type="evidence" value="ECO:0007669"/>
    <property type="project" value="TreeGrafter"/>
</dbReference>
<proteinExistence type="inferred from homology"/>
<feature type="compositionally biased region" description="Low complexity" evidence="11">
    <location>
        <begin position="66"/>
        <end position="75"/>
    </location>
</feature>
<dbReference type="GO" id="GO:0110032">
    <property type="term" value="P:positive regulation of G2/MI transition of meiotic cell cycle"/>
    <property type="evidence" value="ECO:0007669"/>
    <property type="project" value="TreeGrafter"/>
</dbReference>
<dbReference type="PRINTS" id="PR00716">
    <property type="entry name" value="MPIPHPHTASE"/>
</dbReference>
<feature type="compositionally biased region" description="Polar residues" evidence="11">
    <location>
        <begin position="103"/>
        <end position="120"/>
    </location>
</feature>
<dbReference type="EMBL" id="ML119698">
    <property type="protein sequence ID" value="RPA79546.1"/>
    <property type="molecule type" value="Genomic_DNA"/>
</dbReference>
<accession>A0A3N4I2B1</accession>
<evidence type="ECO:0000256" key="11">
    <source>
        <dbReference type="SAM" id="MobiDB-lite"/>
    </source>
</evidence>
<comment type="similarity">
    <text evidence="1 10">Belongs to the MPI phosphatase family.</text>
</comment>
<feature type="region of interest" description="Disordered" evidence="11">
    <location>
        <begin position="1"/>
        <end position="81"/>
    </location>
</feature>
<dbReference type="PANTHER" id="PTHR10828:SF17">
    <property type="entry name" value="PROTEIN-TYROSINE-PHOSPHATASE"/>
    <property type="match status" value="1"/>
</dbReference>
<dbReference type="PANTHER" id="PTHR10828">
    <property type="entry name" value="M-PHASE INDUCER PHOSPHATASE DUAL SPECIFICITY PHOSPHATASE CDC25"/>
    <property type="match status" value="1"/>
</dbReference>
<dbReference type="OrthoDB" id="26523at2759"/>
<dbReference type="GO" id="GO:0004725">
    <property type="term" value="F:protein tyrosine phosphatase activity"/>
    <property type="evidence" value="ECO:0007669"/>
    <property type="project" value="UniProtKB-UniRule"/>
</dbReference>
<evidence type="ECO:0000259" key="12">
    <source>
        <dbReference type="PROSITE" id="PS50206"/>
    </source>
</evidence>
<feature type="region of interest" description="Disordered" evidence="11">
    <location>
        <begin position="388"/>
        <end position="414"/>
    </location>
</feature>
<dbReference type="STRING" id="1160509.A0A3N4I2B1"/>
<dbReference type="SMART" id="SM00450">
    <property type="entry name" value="RHOD"/>
    <property type="match status" value="1"/>
</dbReference>
<dbReference type="InterPro" id="IPR036873">
    <property type="entry name" value="Rhodanese-like_dom_sf"/>
</dbReference>
<evidence type="ECO:0000256" key="8">
    <source>
        <dbReference type="ARBA" id="ARBA00051722"/>
    </source>
</evidence>
<dbReference type="GO" id="GO:0005737">
    <property type="term" value="C:cytoplasm"/>
    <property type="evidence" value="ECO:0007669"/>
    <property type="project" value="TreeGrafter"/>
</dbReference>
<comment type="catalytic activity">
    <reaction evidence="8 10">
        <text>O-phospho-L-tyrosyl-[protein] + H2O = L-tyrosyl-[protein] + phosphate</text>
        <dbReference type="Rhea" id="RHEA:10684"/>
        <dbReference type="Rhea" id="RHEA-COMP:10136"/>
        <dbReference type="Rhea" id="RHEA-COMP:20101"/>
        <dbReference type="ChEBI" id="CHEBI:15377"/>
        <dbReference type="ChEBI" id="CHEBI:43474"/>
        <dbReference type="ChEBI" id="CHEBI:46858"/>
        <dbReference type="ChEBI" id="CHEBI:61978"/>
        <dbReference type="EC" id="3.1.3.48"/>
    </reaction>
</comment>
<keyword evidence="3 10" id="KW-0132">Cell division</keyword>
<evidence type="ECO:0000256" key="3">
    <source>
        <dbReference type="ARBA" id="ARBA00022618"/>
    </source>
</evidence>
<dbReference type="Proteomes" id="UP000275078">
    <property type="component" value="Unassembled WGS sequence"/>
</dbReference>
<keyword evidence="7 10" id="KW-0131">Cell cycle</keyword>
<evidence type="ECO:0000313" key="14">
    <source>
        <dbReference type="Proteomes" id="UP000275078"/>
    </source>
</evidence>
<feature type="compositionally biased region" description="Polar residues" evidence="11">
    <location>
        <begin position="1"/>
        <end position="12"/>
    </location>
</feature>
<keyword evidence="14" id="KW-1185">Reference proteome</keyword>
<sequence length="414" mass="46758">MRIFLQPQTSSPWIFPTRPQFQKRTKDHPTHRSEAPSFSGSLSVLTPPSRKKSASFARPALPRNRSLASKSSSPSLFATPKKSSSSIFANITVPGTPDLEEIFNTSSPIPQRKSGNSPNLDTPVPRLRPLVSSHKSADASPIGMLNRKAVSRPKMKARRTLSMFETADEVVKGKKDLPSPVSSISESSSESTILPSFTHKDDTIRRINKATMVQVLEGQFKEQYDQCYIVDCRFEYEYQGGHIEGAININSNEALEETFINTPKEGKTLIIFHCEYSAHRAPRMANQLRSRDRQQNMHRYPELYYPEVYILEGGYSSFFKEHKEHCYPQKYVEMNDVSHKQTCEKEMGKFRRNTKFARAQTFHFGSVANTDNGSPSVARRVPVEGAISKIGGPKLGHPYPRQHRDSSSRRAATY</sequence>
<dbReference type="PROSITE" id="PS50206">
    <property type="entry name" value="RHODANESE_3"/>
    <property type="match status" value="1"/>
</dbReference>
<dbReference type="Pfam" id="PF00581">
    <property type="entry name" value="Rhodanese"/>
    <property type="match status" value="1"/>
</dbReference>
<name>A0A3N4I2B1_ASCIM</name>
<protein>
    <recommendedName>
        <fullName evidence="9 10">M-phase inducer phosphatase</fullName>
        <ecNumber evidence="2 10">3.1.3.48</ecNumber>
    </recommendedName>
</protein>
<dbReference type="InterPro" id="IPR000751">
    <property type="entry name" value="MPI_Phosphatase"/>
</dbReference>
<reference evidence="13 14" key="1">
    <citation type="journal article" date="2018" name="Nat. Ecol. Evol.">
        <title>Pezizomycetes genomes reveal the molecular basis of ectomycorrhizal truffle lifestyle.</title>
        <authorList>
            <person name="Murat C."/>
            <person name="Payen T."/>
            <person name="Noel B."/>
            <person name="Kuo A."/>
            <person name="Morin E."/>
            <person name="Chen J."/>
            <person name="Kohler A."/>
            <person name="Krizsan K."/>
            <person name="Balestrini R."/>
            <person name="Da Silva C."/>
            <person name="Montanini B."/>
            <person name="Hainaut M."/>
            <person name="Levati E."/>
            <person name="Barry K.W."/>
            <person name="Belfiori B."/>
            <person name="Cichocki N."/>
            <person name="Clum A."/>
            <person name="Dockter R.B."/>
            <person name="Fauchery L."/>
            <person name="Guy J."/>
            <person name="Iotti M."/>
            <person name="Le Tacon F."/>
            <person name="Lindquist E.A."/>
            <person name="Lipzen A."/>
            <person name="Malagnac F."/>
            <person name="Mello A."/>
            <person name="Molinier V."/>
            <person name="Miyauchi S."/>
            <person name="Poulain J."/>
            <person name="Riccioni C."/>
            <person name="Rubini A."/>
            <person name="Sitrit Y."/>
            <person name="Splivallo R."/>
            <person name="Traeger S."/>
            <person name="Wang M."/>
            <person name="Zifcakova L."/>
            <person name="Wipf D."/>
            <person name="Zambonelli A."/>
            <person name="Paolocci F."/>
            <person name="Nowrousian M."/>
            <person name="Ottonello S."/>
            <person name="Baldrian P."/>
            <person name="Spatafora J.W."/>
            <person name="Henrissat B."/>
            <person name="Nagy L.G."/>
            <person name="Aury J.M."/>
            <person name="Wincker P."/>
            <person name="Grigoriev I.V."/>
            <person name="Bonfante P."/>
            <person name="Martin F.M."/>
        </authorList>
    </citation>
    <scope>NUCLEOTIDE SEQUENCE [LARGE SCALE GENOMIC DNA]</scope>
    <source>
        <strain evidence="13 14">RN42</strain>
    </source>
</reference>
<evidence type="ECO:0000256" key="10">
    <source>
        <dbReference type="RuleBase" id="RU368028"/>
    </source>
</evidence>
<gene>
    <name evidence="13" type="ORF">BJ508DRAFT_211069</name>
</gene>
<evidence type="ECO:0000313" key="13">
    <source>
        <dbReference type="EMBL" id="RPA79546.1"/>
    </source>
</evidence>
<evidence type="ECO:0000256" key="7">
    <source>
        <dbReference type="ARBA" id="ARBA00023306"/>
    </source>
</evidence>
<evidence type="ECO:0000256" key="2">
    <source>
        <dbReference type="ARBA" id="ARBA00013064"/>
    </source>
</evidence>
<dbReference type="CDD" id="cd01530">
    <property type="entry name" value="Cdc25"/>
    <property type="match status" value="1"/>
</dbReference>
<dbReference type="FunFam" id="3.40.250.10:FF:000021">
    <property type="entry name" value="M-phase inducer phosphatase cdc-25.2"/>
    <property type="match status" value="1"/>
</dbReference>
<evidence type="ECO:0000256" key="4">
    <source>
        <dbReference type="ARBA" id="ARBA00022776"/>
    </source>
</evidence>
<keyword evidence="6 10" id="KW-0904">Protein phosphatase</keyword>
<evidence type="ECO:0000256" key="6">
    <source>
        <dbReference type="ARBA" id="ARBA00022912"/>
    </source>
</evidence>
<evidence type="ECO:0000256" key="5">
    <source>
        <dbReference type="ARBA" id="ARBA00022801"/>
    </source>
</evidence>
<dbReference type="AlphaFoldDB" id="A0A3N4I2B1"/>
<feature type="region of interest" description="Disordered" evidence="11">
    <location>
        <begin position="99"/>
        <end position="125"/>
    </location>
</feature>
<keyword evidence="5 10" id="KW-0378">Hydrolase</keyword>
<feature type="domain" description="Rhodanese" evidence="12">
    <location>
        <begin position="223"/>
        <end position="327"/>
    </location>
</feature>
<dbReference type="InterPro" id="IPR001763">
    <property type="entry name" value="Rhodanese-like_dom"/>
</dbReference>
<dbReference type="GO" id="GO:0000086">
    <property type="term" value="P:G2/M transition of mitotic cell cycle"/>
    <property type="evidence" value="ECO:0007669"/>
    <property type="project" value="TreeGrafter"/>
</dbReference>
<dbReference type="EC" id="3.1.3.48" evidence="2 10"/>
<dbReference type="GO" id="GO:0051301">
    <property type="term" value="P:cell division"/>
    <property type="evidence" value="ECO:0007669"/>
    <property type="project" value="UniProtKB-UniRule"/>
</dbReference>